<evidence type="ECO:0000313" key="3">
    <source>
        <dbReference type="Proteomes" id="UP000265520"/>
    </source>
</evidence>
<organism evidence="2 3">
    <name type="scientific">Trifolium medium</name>
    <dbReference type="NCBI Taxonomy" id="97028"/>
    <lineage>
        <taxon>Eukaryota</taxon>
        <taxon>Viridiplantae</taxon>
        <taxon>Streptophyta</taxon>
        <taxon>Embryophyta</taxon>
        <taxon>Tracheophyta</taxon>
        <taxon>Spermatophyta</taxon>
        <taxon>Magnoliopsida</taxon>
        <taxon>eudicotyledons</taxon>
        <taxon>Gunneridae</taxon>
        <taxon>Pentapetalae</taxon>
        <taxon>rosids</taxon>
        <taxon>fabids</taxon>
        <taxon>Fabales</taxon>
        <taxon>Fabaceae</taxon>
        <taxon>Papilionoideae</taxon>
        <taxon>50 kb inversion clade</taxon>
        <taxon>NPAAA clade</taxon>
        <taxon>Hologalegina</taxon>
        <taxon>IRL clade</taxon>
        <taxon>Trifolieae</taxon>
        <taxon>Trifolium</taxon>
    </lineage>
</organism>
<feature type="region of interest" description="Disordered" evidence="1">
    <location>
        <begin position="1"/>
        <end position="46"/>
    </location>
</feature>
<accession>A0A392TED8</accession>
<keyword evidence="3" id="KW-1185">Reference proteome</keyword>
<feature type="compositionally biased region" description="Basic residues" evidence="1">
    <location>
        <begin position="10"/>
        <end position="20"/>
    </location>
</feature>
<name>A0A392TED8_9FABA</name>
<comment type="caution">
    <text evidence="2">The sequence shown here is derived from an EMBL/GenBank/DDBJ whole genome shotgun (WGS) entry which is preliminary data.</text>
</comment>
<evidence type="ECO:0000313" key="2">
    <source>
        <dbReference type="EMBL" id="MCI59523.1"/>
    </source>
</evidence>
<protein>
    <submittedName>
        <fullName evidence="2">Uncharacterized protein</fullName>
    </submittedName>
</protein>
<dbReference type="Proteomes" id="UP000265520">
    <property type="component" value="Unassembled WGS sequence"/>
</dbReference>
<reference evidence="2 3" key="1">
    <citation type="journal article" date="2018" name="Front. Plant Sci.">
        <title>Red Clover (Trifolium pratense) and Zigzag Clover (T. medium) - A Picture of Genomic Similarities and Differences.</title>
        <authorList>
            <person name="Dluhosova J."/>
            <person name="Istvanek J."/>
            <person name="Nedelnik J."/>
            <person name="Repkova J."/>
        </authorList>
    </citation>
    <scope>NUCLEOTIDE SEQUENCE [LARGE SCALE GENOMIC DNA]</scope>
    <source>
        <strain evidence="3">cv. 10/8</strain>
        <tissue evidence="2">Leaf</tissue>
    </source>
</reference>
<proteinExistence type="predicted"/>
<evidence type="ECO:0000256" key="1">
    <source>
        <dbReference type="SAM" id="MobiDB-lite"/>
    </source>
</evidence>
<sequence length="46" mass="5420">EFHQAIAILKNKKNKKNKKKTERDEARTLTRIPRHDTDTDTATLLM</sequence>
<feature type="compositionally biased region" description="Basic and acidic residues" evidence="1">
    <location>
        <begin position="21"/>
        <end position="38"/>
    </location>
</feature>
<dbReference type="EMBL" id="LXQA010565093">
    <property type="protein sequence ID" value="MCI59523.1"/>
    <property type="molecule type" value="Genomic_DNA"/>
</dbReference>
<dbReference type="AlphaFoldDB" id="A0A392TED8"/>
<feature type="non-terminal residue" evidence="2">
    <location>
        <position position="1"/>
    </location>
</feature>